<feature type="domain" description="C2H2-type" evidence="15">
    <location>
        <begin position="451"/>
        <end position="485"/>
    </location>
</feature>
<dbReference type="GO" id="GO:0008270">
    <property type="term" value="F:zinc ion binding"/>
    <property type="evidence" value="ECO:0007669"/>
    <property type="project" value="UniProtKB-KW"/>
</dbReference>
<evidence type="ECO:0000259" key="15">
    <source>
        <dbReference type="PROSITE" id="PS50157"/>
    </source>
</evidence>
<dbReference type="AlphaFoldDB" id="A0A4W5NLN3"/>
<evidence type="ECO:0000256" key="10">
    <source>
        <dbReference type="ARBA" id="ARBA00023125"/>
    </source>
</evidence>
<dbReference type="PROSITE" id="PS50157">
    <property type="entry name" value="ZINC_FINGER_C2H2_2"/>
    <property type="match status" value="24"/>
</dbReference>
<dbReference type="Ensembl" id="ENSHHUT00000052669.1">
    <property type="protein sequence ID" value="ENSHHUP00000050863.1"/>
    <property type="gene ID" value="ENSHHUG00000030613.1"/>
</dbReference>
<evidence type="ECO:0000256" key="9">
    <source>
        <dbReference type="ARBA" id="ARBA00023015"/>
    </source>
</evidence>
<feature type="domain" description="C2H2-type" evidence="15">
    <location>
        <begin position="251"/>
        <end position="279"/>
    </location>
</feature>
<accession>A0A4W5NLN3</accession>
<feature type="domain" description="C2H2-type" evidence="15">
    <location>
        <begin position="693"/>
        <end position="721"/>
    </location>
</feature>
<evidence type="ECO:0000256" key="8">
    <source>
        <dbReference type="ARBA" id="ARBA00022843"/>
    </source>
</evidence>
<feature type="domain" description="C2H2-type" evidence="15">
    <location>
        <begin position="790"/>
        <end position="817"/>
    </location>
</feature>
<evidence type="ECO:0000256" key="12">
    <source>
        <dbReference type="ARBA" id="ARBA00023242"/>
    </source>
</evidence>
<feature type="compositionally biased region" description="Polar residues" evidence="14">
    <location>
        <begin position="149"/>
        <end position="160"/>
    </location>
</feature>
<keyword evidence="6 13" id="KW-0863">Zinc-finger</keyword>
<feature type="domain" description="C2H2-type" evidence="15">
    <location>
        <begin position="562"/>
        <end position="590"/>
    </location>
</feature>
<feature type="domain" description="C2H2-type" evidence="15">
    <location>
        <begin position="280"/>
        <end position="307"/>
    </location>
</feature>
<dbReference type="FunFam" id="3.30.160.60:FF:000100">
    <property type="entry name" value="Zinc finger 45-like"/>
    <property type="match status" value="3"/>
</dbReference>
<sequence>MYFQAEEMDTLEDLQDDNLIKRERFHSSNNEQQDGHLAVRRNVILERTKFNQRRQEAGERADDFISALHCLSQHCGYGALLSEKIRNRLVMGLRDKRLAEQLQMDPELTLDEAVTCIRQKQQDLPENTFKATSNAANVESVLSHSKQQCPANTQCQSQKNHNSERPLPPQTIFTRSDNLKRHQRTHKKGGDCPYCDKSFSEPGELKIHMEVHSQERPYLCPDCGKQFKQLWVLKNHQLKHTEKISPQERHHFCSDCGKSFTRRHSLRRHQQETHTDEKPYHCSNCDKSFAGRERLKKHQLTHKEKKHKHYRLHSVDLFERHLRIHTASGKKPFLCTDCGDGFTTLRRLEEHQRTHTGEKPYHCTECGKSFAREWTLKSHKQVHKLKNSGERAAYPCSECGKSFSRSRDVMTHVRRVHNKERPFQCFCCEKRFFQKNFLTVHMRIHTGEKPYQCSDCGQSFSQIGDRKRHQKRPQQPQTQENGEEPQDTGGTDEWIEGFSPGGEKPHYCSDCSKSFRKVRDLIRHQRTHTGEKPHHCPDCEQSFARLDRLKSHQLTHSGVKAHQCPDCDKSYSQSYHLKRHHQRKHLKGKYFHCNHCEEVFSRPKDLKTHMHVHAEEKAYLQQETHTGKKPYHCSEMNQCTDCGKSFRQVGDLKRHQRTHTGEKPYHCPDCDRGFSRLDRLKSHQLTHTGVKAHQCPDCDKSYSQSYHLKRHHQRKHLKGKYFHCNHCEELFSKPEDLKTHMDVHAGENAYLPQDTHAGKKPYHCPRCDERFPDMAKLRSHLPVHTGDLALHCSDCGKCFLNKATFERHQRTHTGSVLYLCTDCGEGFTNMQQLERHQRMHTGEKPYHCTDCGKSFALEKTFKCHKQAHKFKLSGERAAYPCLECGNIFSRSCDVMTHVRRVHNKERPFQCSCCGKRFFQKNSLTIHMRSHTGEKPYHCSDCGQSFSQINDRKRHQKRQHSGEETTSILQSERQSHRDTQ</sequence>
<evidence type="ECO:0000256" key="14">
    <source>
        <dbReference type="SAM" id="MobiDB-lite"/>
    </source>
</evidence>
<keyword evidence="11" id="KW-0804">Transcription</keyword>
<feature type="domain" description="C2H2-type" evidence="15">
    <location>
        <begin position="665"/>
        <end position="692"/>
    </location>
</feature>
<protein>
    <recommendedName>
        <fullName evidence="15">C2H2-type domain-containing protein</fullName>
    </recommendedName>
</protein>
<comment type="similarity">
    <text evidence="2">Belongs to the krueppel C2H2-type zinc-finger protein family.</text>
</comment>
<evidence type="ECO:0000256" key="11">
    <source>
        <dbReference type="ARBA" id="ARBA00023163"/>
    </source>
</evidence>
<keyword evidence="17" id="KW-1185">Reference proteome</keyword>
<dbReference type="SUPFAM" id="SSF57667">
    <property type="entry name" value="beta-beta-alpha zinc fingers"/>
    <property type="match status" value="13"/>
</dbReference>
<dbReference type="FunFam" id="3.30.160.60:FF:001498">
    <property type="entry name" value="Zinc finger protein 404"/>
    <property type="match status" value="2"/>
</dbReference>
<feature type="domain" description="C2H2-type" evidence="15">
    <location>
        <begin position="762"/>
        <end position="789"/>
    </location>
</feature>
<feature type="domain" description="C2H2-type" evidence="15">
    <location>
        <begin position="879"/>
        <end position="907"/>
    </location>
</feature>
<dbReference type="GO" id="GO:0005634">
    <property type="term" value="C:nucleus"/>
    <property type="evidence" value="ECO:0007669"/>
    <property type="project" value="UniProtKB-SubCell"/>
</dbReference>
<keyword evidence="5" id="KW-0677">Repeat</keyword>
<name>A0A4W5NLN3_9TELE</name>
<keyword evidence="9" id="KW-0805">Transcription regulation</keyword>
<feature type="region of interest" description="Disordered" evidence="14">
    <location>
        <begin position="949"/>
        <end position="979"/>
    </location>
</feature>
<keyword evidence="10" id="KW-0238">DNA-binding</keyword>
<evidence type="ECO:0000256" key="2">
    <source>
        <dbReference type="ARBA" id="ARBA00006991"/>
    </source>
</evidence>
<dbReference type="FunFam" id="3.30.160.60:FF:000551">
    <property type="entry name" value="zinc finger protein 197 isoform X1"/>
    <property type="match status" value="1"/>
</dbReference>
<feature type="domain" description="C2H2-type" evidence="15">
    <location>
        <begin position="534"/>
        <end position="561"/>
    </location>
</feature>
<feature type="domain" description="C2H2-type" evidence="15">
    <location>
        <begin position="637"/>
        <end position="664"/>
    </location>
</feature>
<evidence type="ECO:0000313" key="16">
    <source>
        <dbReference type="Ensembl" id="ENSHHUP00000050863.1"/>
    </source>
</evidence>
<dbReference type="Pfam" id="PF00096">
    <property type="entry name" value="zf-C2H2"/>
    <property type="match status" value="18"/>
</dbReference>
<comment type="subcellular location">
    <subcellularLocation>
        <location evidence="1">Nucleus</location>
    </subcellularLocation>
</comment>
<evidence type="ECO:0000256" key="5">
    <source>
        <dbReference type="ARBA" id="ARBA00022737"/>
    </source>
</evidence>
<dbReference type="SMART" id="SM00355">
    <property type="entry name" value="ZnF_C2H2"/>
    <property type="match status" value="25"/>
</dbReference>
<evidence type="ECO:0000256" key="1">
    <source>
        <dbReference type="ARBA" id="ARBA00004123"/>
    </source>
</evidence>
<dbReference type="PANTHER" id="PTHR24393">
    <property type="entry name" value="ZINC FINGER PROTEIN"/>
    <property type="match status" value="1"/>
</dbReference>
<evidence type="ECO:0000313" key="17">
    <source>
        <dbReference type="Proteomes" id="UP000314982"/>
    </source>
</evidence>
<dbReference type="FunFam" id="3.30.160.60:FF:002343">
    <property type="entry name" value="Zinc finger protein 33A"/>
    <property type="match status" value="5"/>
</dbReference>
<keyword evidence="12" id="KW-0539">Nucleus</keyword>
<dbReference type="STRING" id="62062.ENSHHUP00000050863"/>
<dbReference type="PANTHER" id="PTHR24393:SF15">
    <property type="entry name" value="IP01243P-RELATED"/>
    <property type="match status" value="1"/>
</dbReference>
<dbReference type="Gene3D" id="3.30.160.60">
    <property type="entry name" value="Classic Zinc Finger"/>
    <property type="match status" value="24"/>
</dbReference>
<dbReference type="FunFam" id="3.30.160.60:FF:000218">
    <property type="entry name" value="Zinc finger protein 10"/>
    <property type="match status" value="1"/>
</dbReference>
<dbReference type="FunFam" id="3.30.160.60:FF:000624">
    <property type="entry name" value="zinc finger protein 697"/>
    <property type="match status" value="1"/>
</dbReference>
<feature type="domain" description="C2H2-type" evidence="15">
    <location>
        <begin position="846"/>
        <end position="868"/>
    </location>
</feature>
<feature type="domain" description="C2H2-type" evidence="15">
    <location>
        <begin position="591"/>
        <end position="618"/>
    </location>
</feature>
<dbReference type="PROSITE" id="PS00028">
    <property type="entry name" value="ZINC_FINGER_C2H2_1"/>
    <property type="match status" value="23"/>
</dbReference>
<evidence type="ECO:0000256" key="4">
    <source>
        <dbReference type="ARBA" id="ARBA00022723"/>
    </source>
</evidence>
<dbReference type="Pfam" id="PF23165">
    <property type="entry name" value="zf-C2H2_FBX41"/>
    <property type="match status" value="1"/>
</dbReference>
<keyword evidence="8" id="KW-0832">Ubl conjugation</keyword>
<dbReference type="InterPro" id="IPR036236">
    <property type="entry name" value="Znf_C2H2_sf"/>
</dbReference>
<dbReference type="InterPro" id="IPR013087">
    <property type="entry name" value="Znf_C2H2_type"/>
</dbReference>
<feature type="domain" description="C2H2-type" evidence="15">
    <location>
        <begin position="361"/>
        <end position="388"/>
    </location>
</feature>
<dbReference type="FunFam" id="3.30.160.60:FF:000690">
    <property type="entry name" value="Zinc finger protein 354C"/>
    <property type="match status" value="1"/>
</dbReference>
<feature type="domain" description="C2H2-type" evidence="15">
    <location>
        <begin position="818"/>
        <end position="845"/>
    </location>
</feature>
<dbReference type="GO" id="GO:0001228">
    <property type="term" value="F:DNA-binding transcription activator activity, RNA polymerase II-specific"/>
    <property type="evidence" value="ECO:0007669"/>
    <property type="project" value="TreeGrafter"/>
</dbReference>
<reference evidence="16" key="2">
    <citation type="submission" date="2025-08" db="UniProtKB">
        <authorList>
            <consortium name="Ensembl"/>
        </authorList>
    </citation>
    <scope>IDENTIFICATION</scope>
</reference>
<feature type="domain" description="C2H2-type" evidence="15">
    <location>
        <begin position="908"/>
        <end position="935"/>
    </location>
</feature>
<dbReference type="GeneTree" id="ENSGT01150000286939"/>
<keyword evidence="3" id="KW-1017">Isopeptide bond</keyword>
<feature type="domain" description="C2H2-type" evidence="15">
    <location>
        <begin position="936"/>
        <end position="964"/>
    </location>
</feature>
<reference evidence="16" key="3">
    <citation type="submission" date="2025-09" db="UniProtKB">
        <authorList>
            <consortium name="Ensembl"/>
        </authorList>
    </citation>
    <scope>IDENTIFICATION</scope>
</reference>
<dbReference type="Proteomes" id="UP000314982">
    <property type="component" value="Unassembled WGS sequence"/>
</dbReference>
<feature type="domain" description="C2H2-type" evidence="15">
    <location>
        <begin position="394"/>
        <end position="422"/>
    </location>
</feature>
<evidence type="ECO:0000256" key="3">
    <source>
        <dbReference type="ARBA" id="ARBA00022499"/>
    </source>
</evidence>
<keyword evidence="7" id="KW-0862">Zinc</keyword>
<feature type="domain" description="C2H2-type" evidence="15">
    <location>
        <begin position="333"/>
        <end position="360"/>
    </location>
</feature>
<feature type="region of interest" description="Disordered" evidence="14">
    <location>
        <begin position="149"/>
        <end position="189"/>
    </location>
</feature>
<dbReference type="FunFam" id="3.30.160.60:FF:001235">
    <property type="entry name" value="Si:ch211-119o8.6"/>
    <property type="match status" value="1"/>
</dbReference>
<dbReference type="InterPro" id="IPR057038">
    <property type="entry name" value="FBX41/ZN365_Znf-C2H2"/>
</dbReference>
<organism evidence="16 17">
    <name type="scientific">Hucho hucho</name>
    <name type="common">huchen</name>
    <dbReference type="NCBI Taxonomy" id="62062"/>
    <lineage>
        <taxon>Eukaryota</taxon>
        <taxon>Metazoa</taxon>
        <taxon>Chordata</taxon>
        <taxon>Craniata</taxon>
        <taxon>Vertebrata</taxon>
        <taxon>Euteleostomi</taxon>
        <taxon>Actinopterygii</taxon>
        <taxon>Neopterygii</taxon>
        <taxon>Teleostei</taxon>
        <taxon>Protacanthopterygii</taxon>
        <taxon>Salmoniformes</taxon>
        <taxon>Salmonidae</taxon>
        <taxon>Salmoninae</taxon>
        <taxon>Hucho</taxon>
    </lineage>
</organism>
<keyword evidence="4" id="KW-0479">Metal-binding</keyword>
<reference evidence="17" key="1">
    <citation type="submission" date="2018-06" db="EMBL/GenBank/DDBJ databases">
        <title>Genome assembly of Danube salmon.</title>
        <authorList>
            <person name="Macqueen D.J."/>
            <person name="Gundappa M.K."/>
        </authorList>
    </citation>
    <scope>NUCLEOTIDE SEQUENCE [LARGE SCALE GENOMIC DNA]</scope>
</reference>
<feature type="domain" description="C2H2-type" evidence="15">
    <location>
        <begin position="506"/>
        <end position="533"/>
    </location>
</feature>
<evidence type="ECO:0000256" key="13">
    <source>
        <dbReference type="PROSITE-ProRule" id="PRU00042"/>
    </source>
</evidence>
<evidence type="ECO:0000256" key="7">
    <source>
        <dbReference type="ARBA" id="ARBA00022833"/>
    </source>
</evidence>
<evidence type="ECO:0000256" key="6">
    <source>
        <dbReference type="ARBA" id="ARBA00022771"/>
    </source>
</evidence>
<feature type="domain" description="C2H2-type" evidence="15">
    <location>
        <begin position="190"/>
        <end position="217"/>
    </location>
</feature>
<feature type="region of interest" description="Disordered" evidence="14">
    <location>
        <begin position="463"/>
        <end position="496"/>
    </location>
</feature>
<feature type="domain" description="C2H2-type" evidence="15">
    <location>
        <begin position="722"/>
        <end position="749"/>
    </location>
</feature>
<proteinExistence type="inferred from homology"/>
<feature type="domain" description="C2H2-type" evidence="15">
    <location>
        <begin position="423"/>
        <end position="450"/>
    </location>
</feature>
<dbReference type="GO" id="GO:0000978">
    <property type="term" value="F:RNA polymerase II cis-regulatory region sequence-specific DNA binding"/>
    <property type="evidence" value="ECO:0007669"/>
    <property type="project" value="TreeGrafter"/>
</dbReference>
<feature type="domain" description="C2H2-type" evidence="15">
    <location>
        <begin position="218"/>
        <end position="245"/>
    </location>
</feature>
<dbReference type="FunFam" id="3.30.160.60:FF:000446">
    <property type="entry name" value="Zinc finger protein"/>
    <property type="match status" value="3"/>
</dbReference>